<protein>
    <submittedName>
        <fullName evidence="1">15084_t:CDS:1</fullName>
    </submittedName>
</protein>
<keyword evidence="2" id="KW-1185">Reference proteome</keyword>
<accession>A0ACA9LHE5</accession>
<dbReference type="EMBL" id="CAJVPT010005742">
    <property type="protein sequence ID" value="CAG8523195.1"/>
    <property type="molecule type" value="Genomic_DNA"/>
</dbReference>
<organism evidence="1 2">
    <name type="scientific">Acaulospora colombiana</name>
    <dbReference type="NCBI Taxonomy" id="27376"/>
    <lineage>
        <taxon>Eukaryota</taxon>
        <taxon>Fungi</taxon>
        <taxon>Fungi incertae sedis</taxon>
        <taxon>Mucoromycota</taxon>
        <taxon>Glomeromycotina</taxon>
        <taxon>Glomeromycetes</taxon>
        <taxon>Diversisporales</taxon>
        <taxon>Acaulosporaceae</taxon>
        <taxon>Acaulospora</taxon>
    </lineage>
</organism>
<evidence type="ECO:0000313" key="2">
    <source>
        <dbReference type="Proteomes" id="UP000789525"/>
    </source>
</evidence>
<evidence type="ECO:0000313" key="1">
    <source>
        <dbReference type="EMBL" id="CAG8523195.1"/>
    </source>
</evidence>
<proteinExistence type="predicted"/>
<dbReference type="Proteomes" id="UP000789525">
    <property type="component" value="Unassembled WGS sequence"/>
</dbReference>
<name>A0ACA9LHE5_9GLOM</name>
<reference evidence="1" key="1">
    <citation type="submission" date="2021-06" db="EMBL/GenBank/DDBJ databases">
        <authorList>
            <person name="Kallberg Y."/>
            <person name="Tangrot J."/>
            <person name="Rosling A."/>
        </authorList>
    </citation>
    <scope>NUCLEOTIDE SEQUENCE</scope>
    <source>
        <strain evidence="1">CL356</strain>
    </source>
</reference>
<gene>
    <name evidence="1" type="ORF">ACOLOM_LOCUS3748</name>
</gene>
<comment type="caution">
    <text evidence="1">The sequence shown here is derived from an EMBL/GenBank/DDBJ whole genome shotgun (WGS) entry which is preliminary data.</text>
</comment>
<sequence length="757" mass="84596">MDQKDVEKVKLGPLNESTSNNKMPLPPFKKEASLMSMDPIEETSSAMMVERASSQLSSSLMNGLDTLGIISSQDSGILTDDDEPITKVSTQHFPARINPDVQLSPLSFRVKQHDPKPKTIYRFVLPNKKSTIANVADQSRYKKGSGLRMPSQKTPVVSKEQNLLPKRGRKKKILPSSSPPSESHGIFSDLRILFVRNNIDTTRFNLMKEKVKSKGGNIVDSFDPSVTHVITALPGKNVHKALGLSSNKNLEYNKLADMNFYVVPLSEETNPQQTDKDSSNEPTIGAKRTNESIVEEKDSENKSSRKIKKQALSSTPEKDFSPSPPSQPMPSSDEPIEAAPSPPPVEKANTISDGNDPLLEMIKEAKYLAKEGLYLEEEKDDLNEISRNDFLQDDDSDFDVPGDKTTSDEQPSEPSTFVSKSREGSFACLSKNTAELKYSNPNKLIIDKLQILLDHYQMRKDEWRTLSYRKAISALKRREKPVTSYEEAKKIYGIGESIASKIAEIIKTGNLRRIESISKTDKVIEKFNAIHGVGPSVALKWYAKGYRSFDDILKNVELTHTQKIAIDNFDDLQQRIPRDEVSKISKVVESLAHIIDSRLELFTVGSYRRGSPTCGDIDILITRNDIDGKTHLGILPKLVDSLHNHGLLTHDLSQPSEDHLSSRFMGICRIPGGKHRRIDLFTVPYNEFGAALLSYTGNDIFNRSLRLLARKKKMKLNSHGLYKDVTRAPGGIGLTDGKLIAQQTEIEIFDALGVPWR</sequence>